<name>A0A8T0HRQ2_CERPU</name>
<evidence type="ECO:0000313" key="1">
    <source>
        <dbReference type="EMBL" id="KAG0573218.1"/>
    </source>
</evidence>
<gene>
    <name evidence="1" type="ORF">KC19_VG159000</name>
</gene>
<dbReference type="AlphaFoldDB" id="A0A8T0HRQ2"/>
<keyword evidence="2" id="KW-1185">Reference proteome</keyword>
<dbReference type="Proteomes" id="UP000822688">
    <property type="component" value="Chromosome V"/>
</dbReference>
<evidence type="ECO:0000313" key="2">
    <source>
        <dbReference type="Proteomes" id="UP000822688"/>
    </source>
</evidence>
<proteinExistence type="predicted"/>
<dbReference type="EMBL" id="CM026426">
    <property type="protein sequence ID" value="KAG0573218.1"/>
    <property type="molecule type" value="Genomic_DNA"/>
</dbReference>
<reference evidence="1" key="1">
    <citation type="submission" date="2020-06" db="EMBL/GenBank/DDBJ databases">
        <title>WGS assembly of Ceratodon purpureus strain R40.</title>
        <authorList>
            <person name="Carey S.B."/>
            <person name="Jenkins J."/>
            <person name="Shu S."/>
            <person name="Lovell J.T."/>
            <person name="Sreedasyam A."/>
            <person name="Maumus F."/>
            <person name="Tiley G.P."/>
            <person name="Fernandez-Pozo N."/>
            <person name="Barry K."/>
            <person name="Chen C."/>
            <person name="Wang M."/>
            <person name="Lipzen A."/>
            <person name="Daum C."/>
            <person name="Saski C.A."/>
            <person name="Payton A.C."/>
            <person name="Mcbreen J.C."/>
            <person name="Conrad R.E."/>
            <person name="Kollar L.M."/>
            <person name="Olsson S."/>
            <person name="Huttunen S."/>
            <person name="Landis J.B."/>
            <person name="Wickett N.J."/>
            <person name="Johnson M.G."/>
            <person name="Rensing S.A."/>
            <person name="Grimwood J."/>
            <person name="Schmutz J."/>
            <person name="Mcdaniel S.F."/>
        </authorList>
    </citation>
    <scope>NUCLEOTIDE SEQUENCE</scope>
    <source>
        <strain evidence="1">R40</strain>
    </source>
</reference>
<sequence length="149" mass="16477">MAKPSPTTQNPHHPRSLIALFLSVNPSPPVLLPAEAVSLPSTHLTPHIPLPTSHYTPHPTSHFSLHPTPTPLHRNSFIPHPAHPSPLYCRSLLLTSVHLPYMYICTHFHTPIHTPTLHTPFQIAIHIIITTSKYNFSILEAPPDSPSAP</sequence>
<organism evidence="1 2">
    <name type="scientific">Ceratodon purpureus</name>
    <name type="common">Fire moss</name>
    <name type="synonym">Dicranum purpureum</name>
    <dbReference type="NCBI Taxonomy" id="3225"/>
    <lineage>
        <taxon>Eukaryota</taxon>
        <taxon>Viridiplantae</taxon>
        <taxon>Streptophyta</taxon>
        <taxon>Embryophyta</taxon>
        <taxon>Bryophyta</taxon>
        <taxon>Bryophytina</taxon>
        <taxon>Bryopsida</taxon>
        <taxon>Dicranidae</taxon>
        <taxon>Pseudoditrichales</taxon>
        <taxon>Ditrichaceae</taxon>
        <taxon>Ceratodon</taxon>
    </lineage>
</organism>
<protein>
    <submittedName>
        <fullName evidence="1">Uncharacterized protein</fullName>
    </submittedName>
</protein>
<accession>A0A8T0HRQ2</accession>
<comment type="caution">
    <text evidence="1">The sequence shown here is derived from an EMBL/GenBank/DDBJ whole genome shotgun (WGS) entry which is preliminary data.</text>
</comment>